<organism evidence="4 5">
    <name type="scientific">Batrachochytrium dendrobatidis (strain JEL423)</name>
    <dbReference type="NCBI Taxonomy" id="403673"/>
    <lineage>
        <taxon>Eukaryota</taxon>
        <taxon>Fungi</taxon>
        <taxon>Fungi incertae sedis</taxon>
        <taxon>Chytridiomycota</taxon>
        <taxon>Chytridiomycota incertae sedis</taxon>
        <taxon>Chytridiomycetes</taxon>
        <taxon>Rhizophydiales</taxon>
        <taxon>Rhizophydiales incertae sedis</taxon>
        <taxon>Batrachochytrium</taxon>
    </lineage>
</organism>
<dbReference type="STRING" id="403673.A0A177WX11"/>
<feature type="region of interest" description="Disordered" evidence="3">
    <location>
        <begin position="1013"/>
        <end position="1047"/>
    </location>
</feature>
<dbReference type="VEuPathDB" id="FungiDB:BDEG_27740"/>
<accession>A0A177WX11</accession>
<feature type="compositionally biased region" description="Polar residues" evidence="3">
    <location>
        <begin position="1036"/>
        <end position="1047"/>
    </location>
</feature>
<evidence type="ECO:0000256" key="2">
    <source>
        <dbReference type="ARBA" id="ARBA00022737"/>
    </source>
</evidence>
<feature type="compositionally biased region" description="Polar residues" evidence="3">
    <location>
        <begin position="382"/>
        <end position="400"/>
    </location>
</feature>
<evidence type="ECO:0000313" key="4">
    <source>
        <dbReference type="EMBL" id="OAJ44518.1"/>
    </source>
</evidence>
<sequence length="1158" mass="124997">MGNSQSVAKFITKTRQKKEKDISIRDIPLDPKWIPEDAGSLNLERLSLINASLPYLPDVIFQLKSLESLTVTGSDITSITGIGSLVRLKSLILHSNSIDWLPDDFYKLTELEELDLHNNRVSHRGIPPELFAMHNIRSIDFSGNKFTTLSIEFAKFGSKLREIKLHDNPWSQPELQPLSASLSSHDTRLILSSISGESNTCESIAALAAQSVTAHINKSSSSRIAFDPPQTALPVFVHNKEQEEATKEKKHIGGFFGRRSSDTHTFSQKSSISGSKPINSTTIDAPSKEPRPLRKQSKTVSPVSQKELNSTIDLSVERSEKPLALATRASGPRGRKPPSTNFIQKNATESPEISVESPVSLLSKSFTDSTQKLERAPVPLPSTRQQRAHTTNTQSTQSASLVVTHSAKIDESESLHFATVPKPNQQSDLVRKNAIMHNHSSPNPTSKQETIQPRSETPSGAQPMESSKPKPMPKGGFNYMGGAESAANLVSAIKLTKTSSAIAMELSEGNASALQTGVQDTNAINPSRPPVPLPPKPAQRVRSIDAPSSQPCNDSSSQGSMPISSPKATLDQSIQSTVSLKNISLMSADNSLHGFEHGPALPKRVMKPNQAPSPSTTRQYDTYSPPPVVAASPASRISPATSINTLANLSQMPEHSIIEGPPPPIKVSTKPSKVCAPSGMLHSPRNAENETVQDNESCVSKEGFQLLPTNGSCNTNEPRLLRINPADLKVRPRRAESANAYSTATSKHAKDNVMTESEPSPPNGISSPPQSSISELSQSPTASNMLTRGHQRHVSESVPYHGSSLENSNENNTQFKRSHGKEIVIAMDIRKAAQTDDLPIAPKLSTSSDLKSQNAIPLPKQSSVKTHASVNSSFSSSITPNNGNMTVEEPTTYLIGSILHDESLRESSELYESNIHQNTTRLFEKGDKMDENNHLGTTSSVPLTTTKQMLASKPKSIGFVATSNEATTVFLKNKESVGILDEPIQNTASLDRSGANKLSGISKSMNMLALEVVPPQPAPKPNRSIAPTLQPKAPQEDSSQNPKGISQAASARLALQEKLSQDQLCKPKISAISSDMLVCAAQPTNPPTFQETRAFTQSVDNLNSESPQRLPKPAYIATPGAAPAKPPKPRTALGGKSEQKEVSQQTTVQPSWKKQVPS</sequence>
<proteinExistence type="predicted"/>
<evidence type="ECO:0000256" key="1">
    <source>
        <dbReference type="ARBA" id="ARBA00022614"/>
    </source>
</evidence>
<evidence type="ECO:0000313" key="5">
    <source>
        <dbReference type="Proteomes" id="UP000077115"/>
    </source>
</evidence>
<dbReference type="PANTHER" id="PTHR24366:SF96">
    <property type="entry name" value="LEUCINE RICH REPEAT CONTAINING 53"/>
    <property type="match status" value="1"/>
</dbReference>
<name>A0A177WX11_BATDL</name>
<keyword evidence="1" id="KW-0433">Leucine-rich repeat</keyword>
<feature type="region of interest" description="Disordered" evidence="3">
    <location>
        <begin position="1100"/>
        <end position="1158"/>
    </location>
</feature>
<dbReference type="SMART" id="SM00369">
    <property type="entry name" value="LRR_TYP"/>
    <property type="match status" value="3"/>
</dbReference>
<feature type="compositionally biased region" description="Polar residues" evidence="3">
    <location>
        <begin position="610"/>
        <end position="622"/>
    </location>
</feature>
<feature type="region of interest" description="Disordered" evidence="3">
    <location>
        <begin position="520"/>
        <end position="570"/>
    </location>
</feature>
<dbReference type="EMBL" id="DS022312">
    <property type="protein sequence ID" value="OAJ44518.1"/>
    <property type="molecule type" value="Genomic_DNA"/>
</dbReference>
<feature type="compositionally biased region" description="Low complexity" evidence="3">
    <location>
        <begin position="763"/>
        <end position="780"/>
    </location>
</feature>
<feature type="region of interest" description="Disordered" evidence="3">
    <location>
        <begin position="242"/>
        <end position="400"/>
    </location>
</feature>
<feature type="region of interest" description="Disordered" evidence="3">
    <location>
        <begin position="436"/>
        <end position="479"/>
    </location>
</feature>
<feature type="compositionally biased region" description="Polar residues" evidence="3">
    <location>
        <begin position="1142"/>
        <end position="1158"/>
    </location>
</feature>
<feature type="compositionally biased region" description="Polar residues" evidence="3">
    <location>
        <begin position="804"/>
        <end position="815"/>
    </location>
</feature>
<dbReference type="InterPro" id="IPR003591">
    <property type="entry name" value="Leu-rich_rpt_typical-subtyp"/>
</dbReference>
<dbReference type="PANTHER" id="PTHR24366">
    <property type="entry name" value="IG(IMMUNOGLOBULIN) AND LRR(LEUCINE RICH REPEAT) DOMAINS"/>
    <property type="match status" value="1"/>
</dbReference>
<feature type="compositionally biased region" description="Polar residues" evidence="3">
    <location>
        <begin position="338"/>
        <end position="348"/>
    </location>
</feature>
<feature type="compositionally biased region" description="Low complexity" evidence="3">
    <location>
        <begin position="349"/>
        <end position="360"/>
    </location>
</feature>
<feature type="compositionally biased region" description="Polar residues" evidence="3">
    <location>
        <begin position="298"/>
        <end position="313"/>
    </location>
</feature>
<feature type="compositionally biased region" description="Pro residues" evidence="3">
    <location>
        <begin position="527"/>
        <end position="537"/>
    </location>
</feature>
<evidence type="ECO:0000256" key="3">
    <source>
        <dbReference type="SAM" id="MobiDB-lite"/>
    </source>
</evidence>
<gene>
    <name evidence="4" type="ORF">BDEG_27740</name>
</gene>
<feature type="compositionally biased region" description="Low complexity" evidence="3">
    <location>
        <begin position="555"/>
        <end position="565"/>
    </location>
</feature>
<dbReference type="Proteomes" id="UP000077115">
    <property type="component" value="Unassembled WGS sequence"/>
</dbReference>
<reference evidence="4 5" key="2">
    <citation type="submission" date="2016-05" db="EMBL/GenBank/DDBJ databases">
        <title>Lineage-specific infection strategies underlie the spectrum of fungal disease in amphibians.</title>
        <authorList>
            <person name="Cuomo C.A."/>
            <person name="Farrer R.A."/>
            <person name="James T."/>
            <person name="Longcore J."/>
            <person name="Birren B."/>
        </authorList>
    </citation>
    <scope>NUCLEOTIDE SEQUENCE [LARGE SCALE GENOMIC DNA]</scope>
    <source>
        <strain evidence="4 5">JEL423</strain>
    </source>
</reference>
<dbReference type="AlphaFoldDB" id="A0A177WX11"/>
<feature type="compositionally biased region" description="Polar residues" evidence="3">
    <location>
        <begin position="438"/>
        <end position="460"/>
    </location>
</feature>
<feature type="region of interest" description="Disordered" evidence="3">
    <location>
        <begin position="594"/>
        <end position="633"/>
    </location>
</feature>
<feature type="region of interest" description="Disordered" evidence="3">
    <location>
        <begin position="724"/>
        <end position="815"/>
    </location>
</feature>
<keyword evidence="2" id="KW-0677">Repeat</keyword>
<protein>
    <submittedName>
        <fullName evidence="4">Uncharacterized protein</fullName>
    </submittedName>
</protein>
<dbReference type="eggNOG" id="KOG0619">
    <property type="taxonomic scope" value="Eukaryota"/>
</dbReference>
<feature type="region of interest" description="Disordered" evidence="3">
    <location>
        <begin position="668"/>
        <end position="694"/>
    </location>
</feature>
<dbReference type="InterPro" id="IPR032675">
    <property type="entry name" value="LRR_dom_sf"/>
</dbReference>
<dbReference type="SUPFAM" id="SSF52058">
    <property type="entry name" value="L domain-like"/>
    <property type="match status" value="1"/>
</dbReference>
<dbReference type="Gene3D" id="3.80.10.10">
    <property type="entry name" value="Ribonuclease Inhibitor"/>
    <property type="match status" value="1"/>
</dbReference>
<feature type="non-terminal residue" evidence="4">
    <location>
        <position position="1"/>
    </location>
</feature>
<feature type="compositionally biased region" description="Polar residues" evidence="3">
    <location>
        <begin position="263"/>
        <end position="284"/>
    </location>
</feature>
<reference evidence="4 5" key="1">
    <citation type="submission" date="2006-10" db="EMBL/GenBank/DDBJ databases">
        <title>The Genome Sequence of Batrachochytrium dendrobatidis JEL423.</title>
        <authorList>
            <consortium name="The Broad Institute Genome Sequencing Platform"/>
            <person name="Birren B."/>
            <person name="Lander E."/>
            <person name="Galagan J."/>
            <person name="Cuomo C."/>
            <person name="Devon K."/>
            <person name="Jaffe D."/>
            <person name="Butler J."/>
            <person name="Alvarez P."/>
            <person name="Gnerre S."/>
            <person name="Grabherr M."/>
            <person name="Kleber M."/>
            <person name="Mauceli E."/>
            <person name="Brockman W."/>
            <person name="Young S."/>
            <person name="LaButti K."/>
            <person name="Sykes S."/>
            <person name="DeCaprio D."/>
            <person name="Crawford M."/>
            <person name="Koehrsen M."/>
            <person name="Engels R."/>
            <person name="Montgomery P."/>
            <person name="Pearson M."/>
            <person name="Howarth C."/>
            <person name="Larson L."/>
            <person name="White J."/>
            <person name="O'Leary S."/>
            <person name="Kodira C."/>
            <person name="Zeng Q."/>
            <person name="Yandava C."/>
            <person name="Alvarado L."/>
            <person name="Longcore J."/>
            <person name="James T."/>
        </authorList>
    </citation>
    <scope>NUCLEOTIDE SEQUENCE [LARGE SCALE GENOMIC DNA]</scope>
    <source>
        <strain evidence="4 5">JEL423</strain>
    </source>
</reference>
<dbReference type="OrthoDB" id="1517790at2759"/>